<feature type="compositionally biased region" description="Basic residues" evidence="2">
    <location>
        <begin position="100"/>
        <end position="116"/>
    </location>
</feature>
<dbReference type="InterPro" id="IPR018247">
    <property type="entry name" value="EF_Hand_1_Ca_BS"/>
</dbReference>
<keyword evidence="1" id="KW-0106">Calcium</keyword>
<dbReference type="EMBL" id="HBGW01014426">
    <property type="protein sequence ID" value="CAD9520182.1"/>
    <property type="molecule type" value="Transcribed_RNA"/>
</dbReference>
<gene>
    <name evidence="4" type="ORF">BRAN1462_LOCUS9198</name>
</gene>
<dbReference type="InterPro" id="IPR011992">
    <property type="entry name" value="EF-hand-dom_pair"/>
</dbReference>
<feature type="region of interest" description="Disordered" evidence="2">
    <location>
        <begin position="99"/>
        <end position="169"/>
    </location>
</feature>
<dbReference type="PROSITE" id="PS00018">
    <property type="entry name" value="EF_HAND_1"/>
    <property type="match status" value="1"/>
</dbReference>
<dbReference type="InterPro" id="IPR002048">
    <property type="entry name" value="EF_hand_dom"/>
</dbReference>
<evidence type="ECO:0000259" key="3">
    <source>
        <dbReference type="PROSITE" id="PS50222"/>
    </source>
</evidence>
<dbReference type="AlphaFoldDB" id="A0A6U6IK52"/>
<organism evidence="4">
    <name type="scientific">Zooxanthella nutricula</name>
    <dbReference type="NCBI Taxonomy" id="1333877"/>
    <lineage>
        <taxon>Eukaryota</taxon>
        <taxon>Sar</taxon>
        <taxon>Alveolata</taxon>
        <taxon>Dinophyceae</taxon>
        <taxon>Peridiniales</taxon>
        <taxon>Peridiniales incertae sedis</taxon>
        <taxon>Zooxanthella</taxon>
    </lineage>
</organism>
<dbReference type="PROSITE" id="PS50222">
    <property type="entry name" value="EF_HAND_2"/>
    <property type="match status" value="1"/>
</dbReference>
<evidence type="ECO:0000313" key="4">
    <source>
        <dbReference type="EMBL" id="CAD9520182.1"/>
    </source>
</evidence>
<feature type="domain" description="EF-hand" evidence="3">
    <location>
        <begin position="254"/>
        <end position="289"/>
    </location>
</feature>
<name>A0A6U6IK52_9DINO</name>
<proteinExistence type="predicted"/>
<evidence type="ECO:0000256" key="1">
    <source>
        <dbReference type="ARBA" id="ARBA00022837"/>
    </source>
</evidence>
<reference evidence="4" key="1">
    <citation type="submission" date="2021-01" db="EMBL/GenBank/DDBJ databases">
        <authorList>
            <person name="Corre E."/>
            <person name="Pelletier E."/>
            <person name="Niang G."/>
            <person name="Scheremetjew M."/>
            <person name="Finn R."/>
            <person name="Kale V."/>
            <person name="Holt S."/>
            <person name="Cochrane G."/>
            <person name="Meng A."/>
            <person name="Brown T."/>
            <person name="Cohen L."/>
        </authorList>
    </citation>
    <scope>NUCLEOTIDE SEQUENCE</scope>
    <source>
        <strain evidence="4">RCC3387</strain>
    </source>
</reference>
<protein>
    <recommendedName>
        <fullName evidence="3">EF-hand domain-containing protein</fullName>
    </recommendedName>
</protein>
<evidence type="ECO:0000256" key="2">
    <source>
        <dbReference type="SAM" id="MobiDB-lite"/>
    </source>
</evidence>
<dbReference type="SUPFAM" id="SSF47473">
    <property type="entry name" value="EF-hand"/>
    <property type="match status" value="1"/>
</dbReference>
<sequence>MGTSLKDGGQLRVGHRFEGAKQAGAMPLPGVASGSKPHRTRQQSLNIAGELTSSRSAVDGGATAAPQCLSPLDEASERGRKFCVSNVTTSRFAAPPALCRGRRFRRRPGWKKRGRSSPRNGRFPRGEEVPGAAEQLLGEDALPGSPGRPRRPRQAQRSPSDDLSGGSYGCGEGPCGQGLLSPERFERYDLNQSGGLGIAEFVRLFRDNRVHMEYQDACDMMKLAASITGAATVRTVDFETFVSLLAHGLSTGRPALEVAQSVFNSYDANRSQMLERAEYEGLFKDHGLNLALRCPAAAAASPDPEPQQAIDSIVAACRHDGVPGPMDFDEFLVLMRRLIGDRARG</sequence>
<accession>A0A6U6IK52</accession>
<dbReference type="Gene3D" id="1.10.238.10">
    <property type="entry name" value="EF-hand"/>
    <property type="match status" value="1"/>
</dbReference>
<dbReference type="GO" id="GO:0005509">
    <property type="term" value="F:calcium ion binding"/>
    <property type="evidence" value="ECO:0007669"/>
    <property type="project" value="InterPro"/>
</dbReference>
<feature type="region of interest" description="Disordered" evidence="2">
    <location>
        <begin position="18"/>
        <end position="41"/>
    </location>
</feature>